<dbReference type="PROSITE" id="PS51892">
    <property type="entry name" value="SUBTILASE"/>
    <property type="match status" value="1"/>
</dbReference>
<evidence type="ECO:0000256" key="6">
    <source>
        <dbReference type="SAM" id="MobiDB-lite"/>
    </source>
</evidence>
<organism evidence="9 10">
    <name type="scientific">Pseudoclavibacter chungangensis</name>
    <dbReference type="NCBI Taxonomy" id="587635"/>
    <lineage>
        <taxon>Bacteria</taxon>
        <taxon>Bacillati</taxon>
        <taxon>Actinomycetota</taxon>
        <taxon>Actinomycetes</taxon>
        <taxon>Micrococcales</taxon>
        <taxon>Microbacteriaceae</taxon>
        <taxon>Pseudoclavibacter</taxon>
    </lineage>
</organism>
<dbReference type="InterPro" id="IPR000209">
    <property type="entry name" value="Peptidase_S8/S53_dom"/>
</dbReference>
<keyword evidence="2 5" id="KW-0645">Protease</keyword>
<dbReference type="InterPro" id="IPR050131">
    <property type="entry name" value="Peptidase_S8_subtilisin-like"/>
</dbReference>
<dbReference type="InterPro" id="IPR036852">
    <property type="entry name" value="Peptidase_S8/S53_dom_sf"/>
</dbReference>
<dbReference type="GO" id="GO:0004252">
    <property type="term" value="F:serine-type endopeptidase activity"/>
    <property type="evidence" value="ECO:0007669"/>
    <property type="project" value="UniProtKB-UniRule"/>
</dbReference>
<feature type="region of interest" description="Disordered" evidence="6">
    <location>
        <begin position="544"/>
        <end position="592"/>
    </location>
</feature>
<evidence type="ECO:0000256" key="5">
    <source>
        <dbReference type="PROSITE-ProRule" id="PRU01240"/>
    </source>
</evidence>
<dbReference type="RefSeq" id="WP_158038884.1">
    <property type="nucleotide sequence ID" value="NZ_JACCFV010000001.1"/>
</dbReference>
<feature type="domain" description="Peptidase S8/S53" evidence="8">
    <location>
        <begin position="70"/>
        <end position="327"/>
    </location>
</feature>
<evidence type="ECO:0000313" key="9">
    <source>
        <dbReference type="EMBL" id="KAB1662452.1"/>
    </source>
</evidence>
<feature type="transmembrane region" description="Helical" evidence="7">
    <location>
        <begin position="403"/>
        <end position="424"/>
    </location>
</feature>
<feature type="active site" description="Charge relay system" evidence="5">
    <location>
        <position position="79"/>
    </location>
</feature>
<gene>
    <name evidence="9" type="ORF">F8O01_00430</name>
</gene>
<dbReference type="PANTHER" id="PTHR43806">
    <property type="entry name" value="PEPTIDASE S8"/>
    <property type="match status" value="1"/>
</dbReference>
<dbReference type="EMBL" id="WBJZ01000001">
    <property type="protein sequence ID" value="KAB1662452.1"/>
    <property type="molecule type" value="Genomic_DNA"/>
</dbReference>
<dbReference type="Pfam" id="PF00082">
    <property type="entry name" value="Peptidase_S8"/>
    <property type="match status" value="1"/>
</dbReference>
<keyword evidence="10" id="KW-1185">Reference proteome</keyword>
<dbReference type="GO" id="GO:0006508">
    <property type="term" value="P:proteolysis"/>
    <property type="evidence" value="ECO:0007669"/>
    <property type="project" value="UniProtKB-KW"/>
</dbReference>
<feature type="active site" description="Charge relay system" evidence="5">
    <location>
        <position position="117"/>
    </location>
</feature>
<accession>A0A7J5C2N4</accession>
<dbReference type="AlphaFoldDB" id="A0A7J5C2N4"/>
<dbReference type="OrthoDB" id="3644449at2"/>
<dbReference type="PANTHER" id="PTHR43806:SF11">
    <property type="entry name" value="CEREVISIN-RELATED"/>
    <property type="match status" value="1"/>
</dbReference>
<dbReference type="InterPro" id="IPR015500">
    <property type="entry name" value="Peptidase_S8_subtilisin-rel"/>
</dbReference>
<feature type="compositionally biased region" description="Low complexity" evidence="6">
    <location>
        <begin position="516"/>
        <end position="530"/>
    </location>
</feature>
<evidence type="ECO:0000256" key="7">
    <source>
        <dbReference type="SAM" id="Phobius"/>
    </source>
</evidence>
<sequence>MSWNSRTGAGTRPRGYAVAATLATVIALPLGAGVATGATPEPDPYASVQDGTWYFDKFGIGSIHAEGITGAGITVAVLDTPINPDVPDLRGTDLEPRTEHVCPNGYDGISDEEEAGHGTSMTSVIIGNDAGVGDLRGIPGVAPDAKVLHYAVLSDPNLTGCDITLADSVQDAVDNGARIISMSLGWGDTDDVEEAVLIAHRAGAIVDIAVQNEDGDDLDDTSGANGVVAIENMTASGGSDGREVHSDRLTGVAPGVNIRGPAYGDGSWDAYHLGVGSSPATAWVSGVLALTMQRWPEATSNQIIQSLIRNTTNDWPELSRTDLEGFGLFSPQNLMLWDPTRYPDVNPLLTDRNDAFPSWQDVMGSTPFVDPGFTEAGVGFGTSIPSAVPTKVPPSFWVTAPGIRTIIGIVLLVLLAVAVVLFVVRVRSGRPVPLLERRGGSQGAVAGAPVGATPFPAPQFAGTGPPQSGAAGPFGAPVPFGAPTAAPSGTAFADAAPVGSAFGQGDAGRSDIPQMPFASPGGSAPAGASDAFVAGTPATGGVVPAGDALPSMPAGTLGPVTTGPSGTPTPPARPDWVRGTSDGPGPANADRS</sequence>
<reference evidence="9 10" key="1">
    <citation type="submission" date="2019-09" db="EMBL/GenBank/DDBJ databases">
        <title>Phylogeny of genus Pseudoclavibacter and closely related genus.</title>
        <authorList>
            <person name="Li Y."/>
        </authorList>
    </citation>
    <scope>NUCLEOTIDE SEQUENCE [LARGE SCALE GENOMIC DNA]</scope>
    <source>
        <strain evidence="9 10">DSM 23821</strain>
    </source>
</reference>
<dbReference type="Gene3D" id="3.40.50.200">
    <property type="entry name" value="Peptidase S8/S53 domain"/>
    <property type="match status" value="1"/>
</dbReference>
<keyword evidence="3 5" id="KW-0378">Hydrolase</keyword>
<evidence type="ECO:0000313" key="10">
    <source>
        <dbReference type="Proteomes" id="UP000467240"/>
    </source>
</evidence>
<evidence type="ECO:0000256" key="1">
    <source>
        <dbReference type="ARBA" id="ARBA00011073"/>
    </source>
</evidence>
<keyword evidence="4 5" id="KW-0720">Serine protease</keyword>
<keyword evidence="7" id="KW-1133">Transmembrane helix</keyword>
<dbReference type="PRINTS" id="PR00723">
    <property type="entry name" value="SUBTILISIN"/>
</dbReference>
<keyword evidence="7" id="KW-0812">Transmembrane</keyword>
<protein>
    <submittedName>
        <fullName evidence="9">S8 family serine peptidase</fullName>
    </submittedName>
</protein>
<comment type="caution">
    <text evidence="9">The sequence shown here is derived from an EMBL/GenBank/DDBJ whole genome shotgun (WGS) entry which is preliminary data.</text>
</comment>
<proteinExistence type="inferred from homology"/>
<comment type="similarity">
    <text evidence="1 5">Belongs to the peptidase S8 family.</text>
</comment>
<keyword evidence="7" id="KW-0472">Membrane</keyword>
<feature type="region of interest" description="Disordered" evidence="6">
    <location>
        <begin position="502"/>
        <end position="530"/>
    </location>
</feature>
<evidence type="ECO:0000259" key="8">
    <source>
        <dbReference type="Pfam" id="PF00082"/>
    </source>
</evidence>
<name>A0A7J5C2N4_9MICO</name>
<evidence type="ECO:0000256" key="4">
    <source>
        <dbReference type="ARBA" id="ARBA00022825"/>
    </source>
</evidence>
<feature type="compositionally biased region" description="Low complexity" evidence="6">
    <location>
        <begin position="555"/>
        <end position="566"/>
    </location>
</feature>
<evidence type="ECO:0000256" key="3">
    <source>
        <dbReference type="ARBA" id="ARBA00022801"/>
    </source>
</evidence>
<dbReference type="Proteomes" id="UP000467240">
    <property type="component" value="Unassembled WGS sequence"/>
</dbReference>
<dbReference type="SUPFAM" id="SSF52743">
    <property type="entry name" value="Subtilisin-like"/>
    <property type="match status" value="1"/>
</dbReference>
<evidence type="ECO:0000256" key="2">
    <source>
        <dbReference type="ARBA" id="ARBA00022670"/>
    </source>
</evidence>
<feature type="active site" description="Charge relay system" evidence="5">
    <location>
        <position position="278"/>
    </location>
</feature>